<dbReference type="GO" id="GO:0071949">
    <property type="term" value="F:FAD binding"/>
    <property type="evidence" value="ECO:0007669"/>
    <property type="project" value="InterPro"/>
</dbReference>
<proteinExistence type="predicted"/>
<evidence type="ECO:0000313" key="2">
    <source>
        <dbReference type="EMBL" id="PQJ96654.1"/>
    </source>
</evidence>
<comment type="caution">
    <text evidence="2">The sequence shown here is derived from an EMBL/GenBank/DDBJ whole genome shotgun (WGS) entry which is preliminary data.</text>
</comment>
<dbReference type="GO" id="GO:0009882">
    <property type="term" value="F:blue light photoreceptor activity"/>
    <property type="evidence" value="ECO:0007669"/>
    <property type="project" value="InterPro"/>
</dbReference>
<name>A0A2S7XSC4_9GAMM</name>
<dbReference type="AlphaFoldDB" id="A0A2S7XSC4"/>
<dbReference type="SMART" id="SM01034">
    <property type="entry name" value="BLUF"/>
    <property type="match status" value="1"/>
</dbReference>
<accession>A0A2S7XSC4</accession>
<feature type="domain" description="BLUF" evidence="1">
    <location>
        <begin position="4"/>
        <end position="68"/>
    </location>
</feature>
<organism evidence="2 3">
    <name type="scientific">Chromatium okenii</name>
    <dbReference type="NCBI Taxonomy" id="61644"/>
    <lineage>
        <taxon>Bacteria</taxon>
        <taxon>Pseudomonadati</taxon>
        <taxon>Pseudomonadota</taxon>
        <taxon>Gammaproteobacteria</taxon>
        <taxon>Chromatiales</taxon>
        <taxon>Chromatiaceae</taxon>
        <taxon>Chromatium</taxon>
    </lineage>
</organism>
<dbReference type="Proteomes" id="UP000239936">
    <property type="component" value="Unassembled WGS sequence"/>
</dbReference>
<dbReference type="InterPro" id="IPR007024">
    <property type="entry name" value="BLUF_domain"/>
</dbReference>
<dbReference type="EMBL" id="PPGH01000034">
    <property type="protein sequence ID" value="PQJ96654.1"/>
    <property type="molecule type" value="Genomic_DNA"/>
</dbReference>
<evidence type="ECO:0000259" key="1">
    <source>
        <dbReference type="PROSITE" id="PS50925"/>
    </source>
</evidence>
<dbReference type="Pfam" id="PF04940">
    <property type="entry name" value="BLUF"/>
    <property type="match status" value="1"/>
</dbReference>
<sequence length="68" mass="7573">MKYLSRMLYVSRSSIGLDDDAELQKILEVSRRKNPDLEITGILCAGGGHFTQILEGPQENLIGYTGLF</sequence>
<protein>
    <recommendedName>
        <fullName evidence="1">BLUF domain-containing protein</fullName>
    </recommendedName>
</protein>
<dbReference type="OrthoDB" id="557705at2"/>
<keyword evidence="3" id="KW-1185">Reference proteome</keyword>
<reference evidence="2 3" key="1">
    <citation type="submission" date="2018-01" db="EMBL/GenBank/DDBJ databases">
        <title>The complete genome sequence of Chromatium okenii LaCa, a purple sulfur bacterium with a turbulent life.</title>
        <authorList>
            <person name="Luedin S.M."/>
            <person name="Liechti N."/>
            <person name="Storelli N."/>
            <person name="Danza F."/>
            <person name="Wittwer M."/>
            <person name="Pothier J.F."/>
            <person name="Tonolla M.A."/>
        </authorList>
    </citation>
    <scope>NUCLEOTIDE SEQUENCE [LARGE SCALE GENOMIC DNA]</scope>
    <source>
        <strain evidence="2 3">LaCa</strain>
    </source>
</reference>
<evidence type="ECO:0000313" key="3">
    <source>
        <dbReference type="Proteomes" id="UP000239936"/>
    </source>
</evidence>
<gene>
    <name evidence="2" type="ORF">CXB77_07635</name>
</gene>
<dbReference type="PROSITE" id="PS50925">
    <property type="entry name" value="BLUF"/>
    <property type="match status" value="1"/>
</dbReference>
<dbReference type="SUPFAM" id="SSF54975">
    <property type="entry name" value="Acylphosphatase/BLUF domain-like"/>
    <property type="match status" value="1"/>
</dbReference>
<dbReference type="InterPro" id="IPR036046">
    <property type="entry name" value="Acylphosphatase-like_dom_sf"/>
</dbReference>
<dbReference type="Gene3D" id="3.30.70.100">
    <property type="match status" value="1"/>
</dbReference>